<dbReference type="InterPro" id="IPR004550">
    <property type="entry name" value="AsnASE_II"/>
</dbReference>
<organism evidence="8 9">
    <name type="scientific">Microdochium trichocladiopsis</name>
    <dbReference type="NCBI Taxonomy" id="1682393"/>
    <lineage>
        <taxon>Eukaryota</taxon>
        <taxon>Fungi</taxon>
        <taxon>Dikarya</taxon>
        <taxon>Ascomycota</taxon>
        <taxon>Pezizomycotina</taxon>
        <taxon>Sordariomycetes</taxon>
        <taxon>Xylariomycetidae</taxon>
        <taxon>Xylariales</taxon>
        <taxon>Microdochiaceae</taxon>
        <taxon>Microdochium</taxon>
    </lineage>
</organism>
<protein>
    <recommendedName>
        <fullName evidence="2">asparaginase</fullName>
        <ecNumber evidence="2">3.5.1.1</ecNumber>
    </recommendedName>
</protein>
<dbReference type="SMART" id="SM00870">
    <property type="entry name" value="Asparaginase"/>
    <property type="match status" value="1"/>
</dbReference>
<dbReference type="GO" id="GO:0006530">
    <property type="term" value="P:L-asparagine catabolic process"/>
    <property type="evidence" value="ECO:0007669"/>
    <property type="project" value="UniProtKB-ARBA"/>
</dbReference>
<dbReference type="Pfam" id="PF17763">
    <property type="entry name" value="Asparaginase_C"/>
    <property type="match status" value="1"/>
</dbReference>
<dbReference type="InterPro" id="IPR027475">
    <property type="entry name" value="Asparaginase/glutaminase_AS2"/>
</dbReference>
<dbReference type="GO" id="GO:0004067">
    <property type="term" value="F:asparaginase activity"/>
    <property type="evidence" value="ECO:0007669"/>
    <property type="project" value="UniProtKB-UniRule"/>
</dbReference>
<evidence type="ECO:0000256" key="3">
    <source>
        <dbReference type="ARBA" id="ARBA00022801"/>
    </source>
</evidence>
<feature type="non-terminal residue" evidence="8">
    <location>
        <position position="1"/>
    </location>
</feature>
<dbReference type="InterPro" id="IPR027473">
    <property type="entry name" value="L-asparaginase_C"/>
</dbReference>
<dbReference type="InterPro" id="IPR006034">
    <property type="entry name" value="Asparaginase/glutaminase-like"/>
</dbReference>
<sequence>CQGVVVTHGTDTMEETAFFLDLTLRTEKPVVMVGSMRPATAISADGPINLLEAVTLAASPTAKGRGTMIVLNDRIASAYYTTKTNANSLDTFKAVEQGYLGFFANIKPFFYFEPSLAMGKPYFDISATAVDALPQVDILYGYQGANPALAEAAVATGAKGLVLAGVGSGYWTDAGNEAIDRVIRDHGTAVVYSRRPGDGFAERTGSASTYGSGLLNPQKTRIMLQLALNAGYGIEQLRSVFEFELH</sequence>
<dbReference type="Proteomes" id="UP000756346">
    <property type="component" value="Unassembled WGS sequence"/>
</dbReference>
<dbReference type="RefSeq" id="XP_046012079.1">
    <property type="nucleotide sequence ID" value="XM_046150213.1"/>
</dbReference>
<dbReference type="OrthoDB" id="542841at2759"/>
<dbReference type="Gene3D" id="3.40.50.40">
    <property type="match status" value="1"/>
</dbReference>
<keyword evidence="9" id="KW-1185">Reference proteome</keyword>
<dbReference type="PIRSF" id="PIRSF500176">
    <property type="entry name" value="L_ASNase"/>
    <property type="match status" value="1"/>
</dbReference>
<gene>
    <name evidence="8" type="ORF">B0I36DRAFT_246205</name>
</gene>
<feature type="domain" description="Asparaginase/glutaminase C-terminal" evidence="7">
    <location>
        <begin position="135"/>
        <end position="241"/>
    </location>
</feature>
<dbReference type="PRINTS" id="PR00139">
    <property type="entry name" value="ASNGLNASE"/>
</dbReference>
<comment type="caution">
    <text evidence="8">The sequence shown here is derived from an EMBL/GenBank/DDBJ whole genome shotgun (WGS) entry which is preliminary data.</text>
</comment>
<evidence type="ECO:0000313" key="9">
    <source>
        <dbReference type="Proteomes" id="UP000756346"/>
    </source>
</evidence>
<dbReference type="InterPro" id="IPR027474">
    <property type="entry name" value="L-asparaginase_N"/>
</dbReference>
<comment type="catalytic activity">
    <reaction evidence="4">
        <text>L-asparagine + H2O = L-aspartate + NH4(+)</text>
        <dbReference type="Rhea" id="RHEA:21016"/>
        <dbReference type="ChEBI" id="CHEBI:15377"/>
        <dbReference type="ChEBI" id="CHEBI:28938"/>
        <dbReference type="ChEBI" id="CHEBI:29991"/>
        <dbReference type="ChEBI" id="CHEBI:58048"/>
        <dbReference type="EC" id="3.5.1.1"/>
    </reaction>
</comment>
<reference evidence="8" key="1">
    <citation type="journal article" date="2021" name="Nat. Commun.">
        <title>Genetic determinants of endophytism in the Arabidopsis root mycobiome.</title>
        <authorList>
            <person name="Mesny F."/>
            <person name="Miyauchi S."/>
            <person name="Thiergart T."/>
            <person name="Pickel B."/>
            <person name="Atanasova L."/>
            <person name="Karlsson M."/>
            <person name="Huettel B."/>
            <person name="Barry K.W."/>
            <person name="Haridas S."/>
            <person name="Chen C."/>
            <person name="Bauer D."/>
            <person name="Andreopoulos W."/>
            <person name="Pangilinan J."/>
            <person name="LaButti K."/>
            <person name="Riley R."/>
            <person name="Lipzen A."/>
            <person name="Clum A."/>
            <person name="Drula E."/>
            <person name="Henrissat B."/>
            <person name="Kohler A."/>
            <person name="Grigoriev I.V."/>
            <person name="Martin F.M."/>
            <person name="Hacquard S."/>
        </authorList>
    </citation>
    <scope>NUCLEOTIDE SEQUENCE</scope>
    <source>
        <strain evidence="8">MPI-CAGE-CH-0230</strain>
    </source>
</reference>
<dbReference type="InterPro" id="IPR037152">
    <property type="entry name" value="L-asparaginase_N_sf"/>
</dbReference>
<dbReference type="PANTHER" id="PTHR11707">
    <property type="entry name" value="L-ASPARAGINASE"/>
    <property type="match status" value="1"/>
</dbReference>
<accession>A0A9P8Y501</accession>
<dbReference type="Gene3D" id="3.40.50.1170">
    <property type="entry name" value="L-asparaginase, N-terminal domain"/>
    <property type="match status" value="1"/>
</dbReference>
<dbReference type="PROSITE" id="PS00917">
    <property type="entry name" value="ASN_GLN_ASE_2"/>
    <property type="match status" value="1"/>
</dbReference>
<evidence type="ECO:0000256" key="5">
    <source>
        <dbReference type="PROSITE-ProRule" id="PRU10100"/>
    </source>
</evidence>
<evidence type="ECO:0000256" key="1">
    <source>
        <dbReference type="ARBA" id="ARBA00010518"/>
    </source>
</evidence>
<dbReference type="PANTHER" id="PTHR11707:SF28">
    <property type="entry name" value="60 KDA LYSOPHOSPHOLIPASE"/>
    <property type="match status" value="1"/>
</dbReference>
<dbReference type="PROSITE" id="PS51732">
    <property type="entry name" value="ASN_GLN_ASE_3"/>
    <property type="match status" value="1"/>
</dbReference>
<proteinExistence type="inferred from homology"/>
<dbReference type="AlphaFoldDB" id="A0A9P8Y501"/>
<feature type="active site" evidence="5">
    <location>
        <position position="10"/>
    </location>
</feature>
<feature type="domain" description="L-asparaginase N-terminal" evidence="6">
    <location>
        <begin position="1"/>
        <end position="112"/>
    </location>
</feature>
<dbReference type="EC" id="3.5.1.1" evidence="2"/>
<evidence type="ECO:0000313" key="8">
    <source>
        <dbReference type="EMBL" id="KAH7029791.1"/>
    </source>
</evidence>
<dbReference type="Pfam" id="PF00710">
    <property type="entry name" value="Asparaginase"/>
    <property type="match status" value="1"/>
</dbReference>
<dbReference type="InterPro" id="IPR040919">
    <property type="entry name" value="Asparaginase_C"/>
</dbReference>
<name>A0A9P8Y501_9PEZI</name>
<dbReference type="GeneID" id="70179759"/>
<dbReference type="PIRSF" id="PIRSF001220">
    <property type="entry name" value="L-ASNase_gatD"/>
    <property type="match status" value="1"/>
</dbReference>
<evidence type="ECO:0000256" key="4">
    <source>
        <dbReference type="ARBA" id="ARBA00049366"/>
    </source>
</evidence>
<dbReference type="InterPro" id="IPR036152">
    <property type="entry name" value="Asp/glu_Ase-like_sf"/>
</dbReference>
<evidence type="ECO:0000256" key="2">
    <source>
        <dbReference type="ARBA" id="ARBA00012920"/>
    </source>
</evidence>
<evidence type="ECO:0000259" key="7">
    <source>
        <dbReference type="Pfam" id="PF17763"/>
    </source>
</evidence>
<evidence type="ECO:0000259" key="6">
    <source>
        <dbReference type="Pfam" id="PF00710"/>
    </source>
</evidence>
<dbReference type="CDD" id="cd08964">
    <property type="entry name" value="L-asparaginase_II"/>
    <property type="match status" value="1"/>
</dbReference>
<keyword evidence="3" id="KW-0378">Hydrolase</keyword>
<dbReference type="EMBL" id="JAGTJQ010000006">
    <property type="protein sequence ID" value="KAH7029791.1"/>
    <property type="molecule type" value="Genomic_DNA"/>
</dbReference>
<dbReference type="FunFam" id="3.40.50.1170:FF:000001">
    <property type="entry name" value="L-asparaginase 2"/>
    <property type="match status" value="1"/>
</dbReference>
<comment type="similarity">
    <text evidence="1">Belongs to the asparaginase 1 family.</text>
</comment>
<dbReference type="SUPFAM" id="SSF53774">
    <property type="entry name" value="Glutaminase/Asparaginase"/>
    <property type="match status" value="1"/>
</dbReference>